<proteinExistence type="predicted"/>
<feature type="non-terminal residue" evidence="1">
    <location>
        <position position="1"/>
    </location>
</feature>
<evidence type="ECO:0000313" key="2">
    <source>
        <dbReference type="Proteomes" id="UP000623967"/>
    </source>
</evidence>
<accession>A0ABS1TS58</accession>
<dbReference type="EMBL" id="JAESWB010000185">
    <property type="protein sequence ID" value="MBL4953398.1"/>
    <property type="molecule type" value="Genomic_DNA"/>
</dbReference>
<gene>
    <name evidence="1" type="ORF">JK635_14410</name>
</gene>
<reference evidence="1 2" key="1">
    <citation type="submission" date="2021-01" db="EMBL/GenBank/DDBJ databases">
        <title>Genome public.</title>
        <authorList>
            <person name="Liu C."/>
            <person name="Sun Q."/>
        </authorList>
    </citation>
    <scope>NUCLEOTIDE SEQUENCE [LARGE SCALE GENOMIC DNA]</scope>
    <source>
        <strain evidence="1 2">YIM B02564</strain>
    </source>
</reference>
<keyword evidence="2" id="KW-1185">Reference proteome</keyword>
<evidence type="ECO:0000313" key="1">
    <source>
        <dbReference type="EMBL" id="MBL4953398.1"/>
    </source>
</evidence>
<sequence length="48" mass="5453">IKAGKMQIGFIKEWDSGRVALDINLADPKEREALVEELKRRFQIGDAP</sequence>
<comment type="caution">
    <text evidence="1">The sequence shown here is derived from an EMBL/GenBank/DDBJ whole genome shotgun (WGS) entry which is preliminary data.</text>
</comment>
<organism evidence="1 2">
    <name type="scientific">Neobacillus paridis</name>
    <dbReference type="NCBI Taxonomy" id="2803862"/>
    <lineage>
        <taxon>Bacteria</taxon>
        <taxon>Bacillati</taxon>
        <taxon>Bacillota</taxon>
        <taxon>Bacilli</taxon>
        <taxon>Bacillales</taxon>
        <taxon>Bacillaceae</taxon>
        <taxon>Neobacillus</taxon>
    </lineage>
</organism>
<protein>
    <submittedName>
        <fullName evidence="1">Uncharacterized protein</fullName>
    </submittedName>
</protein>
<dbReference type="Proteomes" id="UP000623967">
    <property type="component" value="Unassembled WGS sequence"/>
</dbReference>
<name>A0ABS1TS58_9BACI</name>